<accession>A0A8S5T4U2</accession>
<dbReference type="EMBL" id="BK032746">
    <property type="protein sequence ID" value="DAF58144.1"/>
    <property type="molecule type" value="Genomic_DNA"/>
</dbReference>
<protein>
    <submittedName>
        <fullName evidence="1">Uncharacterized protein</fullName>
    </submittedName>
</protein>
<sequence length="41" mass="4835">MVMVDSPRFLFGVDWLSTGRILPPRRQNVNYFFGKSEKMLT</sequence>
<organism evidence="1">
    <name type="scientific">Caudovirales sp. ctyaR3</name>
    <dbReference type="NCBI Taxonomy" id="2827640"/>
    <lineage>
        <taxon>Viruses</taxon>
        <taxon>Duplodnaviria</taxon>
        <taxon>Heunggongvirae</taxon>
        <taxon>Uroviricota</taxon>
        <taxon>Caudoviricetes</taxon>
    </lineage>
</organism>
<name>A0A8S5T4U2_9CAUD</name>
<reference evidence="1" key="1">
    <citation type="journal article" date="2021" name="Proc. Natl. Acad. Sci. U.S.A.">
        <title>A Catalog of Tens of Thousands of Viruses from Human Metagenomes Reveals Hidden Associations with Chronic Diseases.</title>
        <authorList>
            <person name="Tisza M.J."/>
            <person name="Buck C.B."/>
        </authorList>
    </citation>
    <scope>NUCLEOTIDE SEQUENCE</scope>
    <source>
        <strain evidence="1">CtyaR3</strain>
    </source>
</reference>
<proteinExistence type="predicted"/>
<evidence type="ECO:0000313" key="1">
    <source>
        <dbReference type="EMBL" id="DAF58144.1"/>
    </source>
</evidence>